<accession>A0A178ZBR5</accession>
<proteinExistence type="predicted"/>
<feature type="region of interest" description="Disordered" evidence="1">
    <location>
        <begin position="320"/>
        <end position="397"/>
    </location>
</feature>
<dbReference type="Pfam" id="PF25545">
    <property type="entry name" value="DUF7924"/>
    <property type="match status" value="1"/>
</dbReference>
<evidence type="ECO:0000313" key="3">
    <source>
        <dbReference type="EMBL" id="OAP57224.1"/>
    </source>
</evidence>
<gene>
    <name evidence="3" type="ORF">AYL99_07962</name>
</gene>
<protein>
    <recommendedName>
        <fullName evidence="2">DUF7924 domain-containing protein</fullName>
    </recommendedName>
</protein>
<evidence type="ECO:0000259" key="2">
    <source>
        <dbReference type="Pfam" id="PF25545"/>
    </source>
</evidence>
<feature type="region of interest" description="Disordered" evidence="1">
    <location>
        <begin position="288"/>
        <end position="308"/>
    </location>
</feature>
<comment type="caution">
    <text evidence="3">The sequence shown here is derived from an EMBL/GenBank/DDBJ whole genome shotgun (WGS) entry which is preliminary data.</text>
</comment>
<evidence type="ECO:0000256" key="1">
    <source>
        <dbReference type="SAM" id="MobiDB-lite"/>
    </source>
</evidence>
<dbReference type="PANTHER" id="PTHR42470:SF2">
    <property type="match status" value="1"/>
</dbReference>
<keyword evidence="4" id="KW-1185">Reference proteome</keyword>
<evidence type="ECO:0000313" key="4">
    <source>
        <dbReference type="Proteomes" id="UP000078343"/>
    </source>
</evidence>
<name>A0A178ZBR5_9EURO</name>
<organism evidence="3 4">
    <name type="scientific">Fonsecaea erecta</name>
    <dbReference type="NCBI Taxonomy" id="1367422"/>
    <lineage>
        <taxon>Eukaryota</taxon>
        <taxon>Fungi</taxon>
        <taxon>Dikarya</taxon>
        <taxon>Ascomycota</taxon>
        <taxon>Pezizomycotina</taxon>
        <taxon>Eurotiomycetes</taxon>
        <taxon>Chaetothyriomycetidae</taxon>
        <taxon>Chaetothyriales</taxon>
        <taxon>Herpotrichiellaceae</taxon>
        <taxon>Fonsecaea</taxon>
    </lineage>
</organism>
<dbReference type="OrthoDB" id="5426775at2759"/>
<dbReference type="InterPro" id="IPR057684">
    <property type="entry name" value="DUF7924"/>
</dbReference>
<dbReference type="RefSeq" id="XP_018690591.1">
    <property type="nucleotide sequence ID" value="XM_018839470.1"/>
</dbReference>
<dbReference type="EMBL" id="LVYI01000007">
    <property type="protein sequence ID" value="OAP57224.1"/>
    <property type="molecule type" value="Genomic_DNA"/>
</dbReference>
<dbReference type="STRING" id="1367422.A0A178ZBR5"/>
<dbReference type="AlphaFoldDB" id="A0A178ZBR5"/>
<feature type="domain" description="DUF7924" evidence="2">
    <location>
        <begin position="66"/>
        <end position="276"/>
    </location>
</feature>
<dbReference type="Proteomes" id="UP000078343">
    <property type="component" value="Unassembled WGS sequence"/>
</dbReference>
<sequence>MSTSRKSEKSAASVHDTNYRQWLRYRNIYVNRGAPPPELMRRAERIISRSRTSPDMDDEAVQQVIRTSRMIEDEVEEVILQQLAPDVIPAMKTLPDGRLASNASQLWCNCVPIPLKPSILTDPLPLPRPKPDRIFGYSEEAFTESQLGTIDLLVDDYFGRSYAIPDQKIRFPFLEIDVMSQAKNGTHYIVTNQAAGAGAIALNGNLELMRRSSGLEKFDYEEPLYFSITEGRHSFHVAGLSKHLLDDANGIRALSRAIKNILDNGTDVRLRALCVALDAYRETVIRDRNAARQRPKSGARAPRPHLADGASHLEAVGISRTPINPAPTLPSGQRARRGVSTPEVHAGAVTPYEEVRTSRPPVEPIRPMHTEQRPQRAGTAKRRPAQNPVDIPAKSTPNAAQRLWSTTKWLYFGIG</sequence>
<dbReference type="PANTHER" id="PTHR42470">
    <property type="entry name" value="VAST DOMAIN-CONTAINING PROTEIN"/>
    <property type="match status" value="1"/>
</dbReference>
<reference evidence="3 4" key="1">
    <citation type="submission" date="2016-04" db="EMBL/GenBank/DDBJ databases">
        <title>Draft genome of Fonsecaea erecta CBS 125763.</title>
        <authorList>
            <person name="Weiss V.A."/>
            <person name="Vicente V.A."/>
            <person name="Raittz R.T."/>
            <person name="Moreno L.F."/>
            <person name="De Souza E.M."/>
            <person name="Pedrosa F.O."/>
            <person name="Steffens M.B."/>
            <person name="Faoro H."/>
            <person name="Tadra-Sfeir M.Z."/>
            <person name="Najafzadeh M.J."/>
            <person name="Felipe M.S."/>
            <person name="Teixeira M."/>
            <person name="Sun J."/>
            <person name="Xi L."/>
            <person name="Gomes R."/>
            <person name="De Azevedo C.M."/>
            <person name="Salgado C.G."/>
            <person name="Da Silva M.B."/>
            <person name="Nascimento M.F."/>
            <person name="Queiroz-Telles F."/>
            <person name="Attili D.S."/>
            <person name="Gorbushina A."/>
        </authorList>
    </citation>
    <scope>NUCLEOTIDE SEQUENCE [LARGE SCALE GENOMIC DNA]</scope>
    <source>
        <strain evidence="3 4">CBS 125763</strain>
    </source>
</reference>
<dbReference type="GeneID" id="30012130"/>